<keyword evidence="2" id="KW-1185">Reference proteome</keyword>
<organism evidence="1 2">
    <name type="scientific">Rhodococcus tukisamuensis</name>
    <dbReference type="NCBI Taxonomy" id="168276"/>
    <lineage>
        <taxon>Bacteria</taxon>
        <taxon>Bacillati</taxon>
        <taxon>Actinomycetota</taxon>
        <taxon>Actinomycetes</taxon>
        <taxon>Mycobacteriales</taxon>
        <taxon>Nocardiaceae</taxon>
        <taxon>Rhodococcus</taxon>
    </lineage>
</organism>
<gene>
    <name evidence="1" type="ORF">SAMN05444580_10420</name>
</gene>
<sequence length="270" mass="27841">MSCPSTTLAVWAASWLAGSSSPDDVIDAVQAWAPMHLVGAADAEVSVQWDLPWPDPEDAGPVLLLRAVRQVSERDREASIALVLPAPGDVRGLPPGTAFAGAAVQAGEGVLVGAHGRAGIGIVPSVEGPDVLRWTVFPVPAIPVPAEQIGLGEAEYELRQAVREAADALASMRGGFAPGEDDPRARIARLLAEYAHHGYPGAIPDRALRIFDTADQVAAILTVAGDAGGRAQSAAGAAAREDTLRPLWSAVRAARLGAAGASMRAVLPRT</sequence>
<reference evidence="1 2" key="1">
    <citation type="submission" date="2016-10" db="EMBL/GenBank/DDBJ databases">
        <authorList>
            <person name="de Groot N.N."/>
        </authorList>
    </citation>
    <scope>NUCLEOTIDE SEQUENCE [LARGE SCALE GENOMIC DNA]</scope>
    <source>
        <strain evidence="1 2">JCM 11308</strain>
    </source>
</reference>
<evidence type="ECO:0000313" key="2">
    <source>
        <dbReference type="Proteomes" id="UP000199417"/>
    </source>
</evidence>
<dbReference type="Proteomes" id="UP000199417">
    <property type="component" value="Unassembled WGS sequence"/>
</dbReference>
<dbReference type="RefSeq" id="WP_072844784.1">
    <property type="nucleotide sequence ID" value="NZ_FNAB01000004.1"/>
</dbReference>
<dbReference type="EMBL" id="FNAB01000004">
    <property type="protein sequence ID" value="SDD34508.1"/>
    <property type="molecule type" value="Genomic_DNA"/>
</dbReference>
<accession>A0A1G6TZK3</accession>
<protein>
    <submittedName>
        <fullName evidence="1">Uncharacterized protein</fullName>
    </submittedName>
</protein>
<evidence type="ECO:0000313" key="1">
    <source>
        <dbReference type="EMBL" id="SDD34508.1"/>
    </source>
</evidence>
<proteinExistence type="predicted"/>
<dbReference type="AlphaFoldDB" id="A0A1G6TZK3"/>
<dbReference type="STRING" id="168276.SAMN05444580_10420"/>
<name>A0A1G6TZK3_9NOCA</name>